<dbReference type="GO" id="GO:0004181">
    <property type="term" value="F:metallocarboxypeptidase activity"/>
    <property type="evidence" value="ECO:0007669"/>
    <property type="project" value="InterPro"/>
</dbReference>
<keyword evidence="4" id="KW-0645">Protease</keyword>
<feature type="compositionally biased region" description="Gly residues" evidence="10">
    <location>
        <begin position="1557"/>
        <end position="1572"/>
    </location>
</feature>
<dbReference type="InterPro" id="IPR008969">
    <property type="entry name" value="CarboxyPept-like_regulatory"/>
</dbReference>
<evidence type="ECO:0000256" key="5">
    <source>
        <dbReference type="ARBA" id="ARBA00022723"/>
    </source>
</evidence>
<evidence type="ECO:0000259" key="13">
    <source>
        <dbReference type="PROSITE" id="PS52035"/>
    </source>
</evidence>
<feature type="transmembrane region" description="Helical" evidence="11">
    <location>
        <begin position="1503"/>
        <end position="1526"/>
    </location>
</feature>
<dbReference type="GO" id="GO:0008270">
    <property type="term" value="F:zinc ion binding"/>
    <property type="evidence" value="ECO:0007669"/>
    <property type="project" value="InterPro"/>
</dbReference>
<feature type="region of interest" description="Disordered" evidence="10">
    <location>
        <begin position="1544"/>
        <end position="1604"/>
    </location>
</feature>
<comment type="caution">
    <text evidence="14">The sequence shown here is derived from an EMBL/GenBank/DDBJ whole genome shotgun (WGS) entry which is preliminary data.</text>
</comment>
<dbReference type="InterPro" id="IPR057247">
    <property type="entry name" value="CARBOXYPEPT_ZN_2"/>
</dbReference>
<dbReference type="PRINTS" id="PR00765">
    <property type="entry name" value="CRBOXYPTASEA"/>
</dbReference>
<evidence type="ECO:0000256" key="10">
    <source>
        <dbReference type="SAM" id="MobiDB-lite"/>
    </source>
</evidence>
<gene>
    <name evidence="14" type="ORF">HPB48_025577</name>
</gene>
<keyword evidence="15" id="KW-1185">Reference proteome</keyword>
<evidence type="ECO:0000313" key="14">
    <source>
        <dbReference type="EMBL" id="KAH9383807.1"/>
    </source>
</evidence>
<dbReference type="EMBL" id="JABSTR010001252">
    <property type="protein sequence ID" value="KAH9383807.1"/>
    <property type="molecule type" value="Genomic_DNA"/>
</dbReference>
<evidence type="ECO:0000256" key="6">
    <source>
        <dbReference type="ARBA" id="ARBA00022801"/>
    </source>
</evidence>
<dbReference type="Pfam" id="PF00246">
    <property type="entry name" value="Peptidase_M14"/>
    <property type="match status" value="5"/>
</dbReference>
<evidence type="ECO:0000256" key="2">
    <source>
        <dbReference type="ARBA" id="ARBA00005988"/>
    </source>
</evidence>
<evidence type="ECO:0000256" key="12">
    <source>
        <dbReference type="SAM" id="SignalP"/>
    </source>
</evidence>
<dbReference type="Gene3D" id="3.40.630.10">
    <property type="entry name" value="Zn peptidases"/>
    <property type="match status" value="4"/>
</dbReference>
<sequence>MTNMAPSPAPDVYDRARRFMCPLVIALVSFLLVGAASANDGSFPVPKYLDYNETTTFMHELASRYRSLASVYSIGKSVNGRDLWVLKISTDPHVRGIGKPVFRYSANIHGNEVLGRQLLLFLMEYLLNNYGTDSRITRLINNTELHLCPSLNPDGFANASEGDCEGASRDSGRFNSHTVDLYSNFPGRDADLTTLTAGREPETLAIMTWSVSYPFVLSGSLHGGLLVAIYPYDFRSPGAPRDSPNPTPDEEVFRHLASTYATTHSNMFRSPQCQEFFDGGITNGAEWIAVSGTMQDFSYIYTNCFEVTLEISCCKYPRANTLVDEWEKNKNALLSYMEQVHMGVKGVVKEYGTGNPIASATILVTGNEHNITTTERGEFWRLLTPGNYALQVSSPGYESAVRHNITVMTGAATWVDVVLMPLPSTKPPEHAPLDSDFVFFSKPVFKHHSHEEMVEVLKNVTHRCPNITRLFSIGKSVENRDLYFLEISDNPGKHEPGEPEFKYVANIHGNEVVGREAVLLLAQLLCQQYGKSVRLTTLVNTTRIYLMPSMNPDGYERAEEKDYSSVVGRYNAHKVDLNRNFPDQYLPKQKNDPREPETVAMMNFVLARPVVLSASLHGGALVANYPYDGNKENVERIYSATPDDALFRYLARTYAKAHPTMSLGKPCPKGPMDDAFKDGITNGAAWYNVYGGMQDFNYLHSNSYELTIEMGCYKYPPASELPKFWNDHKHSLVSFMEKVHQGVKGFVTDENGLAVANSTIHVLGIQHDVHSAVDGDFWRLLMPATYSVKAYVDGFPLPIQRVTVNEGNATWVNFTVNRRYAKWSREHDFLIGENGEPKYLGANELTNLLMQLRQNYSEIVEVKDSFGAPGETALQFLRITAPGKQMKPEVVLIGGLNGARPAGREMLIRLARHLVTGYRLRSQRIMDLLQKVVVHIVPSVDRAGFSHLEEGVCDSPLPEDGDMEDNFGPEFKGQFAIVEAVKEGLNVSRYVAGLLLDTGGLGVRVALNETNSGLMDNLTMDGLVAGFRKTLEPSKCTKALKPVQDGSLLPYAYDTHGTLMQFICTFARAGLCPFVFFQFSSGMTSSNRRARAWARGLLLSRPPAASASQFEMKVERLTVSAGEESRVVLVLEPDLYEHRYHGYPEALQLLRDIARKHPNTTYLYSLGSSAGGRDLPALVLGATPRVHRPGVPEVRLQAGLAGGAQLAATETLLHLAHTLATRYRHNSLVTQIMASTRIHIVPMLDPDAVTNSSIGKCDCKRVYCWQPWPVLHVRRLRPEVLAMQQWAQKYPFVTSLSVLTGGLGIALPKDAGPMDSAVFTKLAKTYAYYNDDMLTGAFSCGQRSYNTSTGILSSSADLGHLNGSLMDFSYREAGTYETTAFISCCPAPNFTDFSTLWAENKESILNYLLQATQGLVGFVRTRSRDPIPGANISIEGQPLRRLSTELGEFWVPLAQGSYQVVVTAPDYYPMTKVLLWKCTLATGATVEFLLQENVVIVGLPKHVFVVLTGSLVLLVMVSALCLYAVVMRKPERAGFMPVHSNGGTLFDDDEDDDGVGQPKGGPRKGGAQGAGGVHSKLLKAAEYHDDTSSEDEIYNTRNWKSSAK</sequence>
<dbReference type="OMA" id="CCKYPPG"/>
<keyword evidence="11" id="KW-1133">Transmembrane helix</keyword>
<dbReference type="PROSITE" id="PS52035">
    <property type="entry name" value="PEPTIDASE_M14"/>
    <property type="match status" value="3"/>
</dbReference>
<dbReference type="Pfam" id="PF13620">
    <property type="entry name" value="CarboxypepD_reg"/>
    <property type="match status" value="3"/>
</dbReference>
<comment type="cofactor">
    <cofactor evidence="1">
        <name>Zn(2+)</name>
        <dbReference type="ChEBI" id="CHEBI:29105"/>
    </cofactor>
</comment>
<feature type="domain" description="Peptidase M14" evidence="13">
    <location>
        <begin position="47"/>
        <end position="340"/>
    </location>
</feature>
<dbReference type="InterPro" id="IPR057246">
    <property type="entry name" value="CARBOXYPEPT_ZN_1"/>
</dbReference>
<dbReference type="CDD" id="cd11308">
    <property type="entry name" value="Peptidase_M14NE-CP-C_like"/>
    <property type="match status" value="2"/>
</dbReference>
<feature type="active site" description="Proton donor/acceptor" evidence="9">
    <location>
        <position position="709"/>
    </location>
</feature>
<proteinExistence type="inferred from homology"/>
<dbReference type="VEuPathDB" id="VectorBase:HLOH_055560"/>
<comment type="caution">
    <text evidence="9">Lacks conserved residue(s) required for the propagation of feature annotation.</text>
</comment>
<organism evidence="14 15">
    <name type="scientific">Haemaphysalis longicornis</name>
    <name type="common">Bush tick</name>
    <dbReference type="NCBI Taxonomy" id="44386"/>
    <lineage>
        <taxon>Eukaryota</taxon>
        <taxon>Metazoa</taxon>
        <taxon>Ecdysozoa</taxon>
        <taxon>Arthropoda</taxon>
        <taxon>Chelicerata</taxon>
        <taxon>Arachnida</taxon>
        <taxon>Acari</taxon>
        <taxon>Parasitiformes</taxon>
        <taxon>Ixodida</taxon>
        <taxon>Ixodoidea</taxon>
        <taxon>Ixodidae</taxon>
        <taxon>Haemaphysalinae</taxon>
        <taxon>Haemaphysalis</taxon>
    </lineage>
</organism>
<keyword evidence="7" id="KW-0862">Zinc</keyword>
<evidence type="ECO:0000256" key="3">
    <source>
        <dbReference type="ARBA" id="ARBA00022645"/>
    </source>
</evidence>
<dbReference type="InterPro" id="IPR050753">
    <property type="entry name" value="Peptidase_M14_domain"/>
</dbReference>
<dbReference type="InterPro" id="IPR000834">
    <property type="entry name" value="Peptidase_M14"/>
</dbReference>
<accession>A0A9J6GZE1</accession>
<keyword evidence="12" id="KW-0732">Signal</keyword>
<comment type="similarity">
    <text evidence="2 9">Belongs to the peptidase M14 family.</text>
</comment>
<evidence type="ECO:0000256" key="9">
    <source>
        <dbReference type="PROSITE-ProRule" id="PRU01379"/>
    </source>
</evidence>
<evidence type="ECO:0000256" key="8">
    <source>
        <dbReference type="ARBA" id="ARBA00023180"/>
    </source>
</evidence>
<dbReference type="Proteomes" id="UP000821853">
    <property type="component" value="Unassembled WGS sequence"/>
</dbReference>
<name>A0A9J6GZE1_HAELO</name>
<keyword evidence="11" id="KW-0472">Membrane</keyword>
<dbReference type="PANTHER" id="PTHR11532:SF62">
    <property type="entry name" value="CARBOXYPEPTIDASE D"/>
    <property type="match status" value="1"/>
</dbReference>
<feature type="domain" description="Peptidase M14" evidence="13">
    <location>
        <begin position="1139"/>
        <end position="1411"/>
    </location>
</feature>
<dbReference type="Gene3D" id="2.60.40.1120">
    <property type="entry name" value="Carboxypeptidase-like, regulatory domain"/>
    <property type="match status" value="3"/>
</dbReference>
<dbReference type="SMART" id="SM00631">
    <property type="entry name" value="Zn_pept"/>
    <property type="match status" value="2"/>
</dbReference>
<keyword evidence="8" id="KW-0325">Glycoprotein</keyword>
<evidence type="ECO:0000256" key="1">
    <source>
        <dbReference type="ARBA" id="ARBA00001947"/>
    </source>
</evidence>
<dbReference type="SUPFAM" id="SSF49464">
    <property type="entry name" value="Carboxypeptidase regulatory domain-like"/>
    <property type="match status" value="3"/>
</dbReference>
<dbReference type="CDD" id="cd03858">
    <property type="entry name" value="M14_CP_N-E_like"/>
    <property type="match status" value="1"/>
</dbReference>
<feature type="domain" description="Peptidase M14" evidence="13">
    <location>
        <begin position="446"/>
        <end position="739"/>
    </location>
</feature>
<feature type="chain" id="PRO_5039888752" description="Peptidase M14 domain-containing protein" evidence="12">
    <location>
        <begin position="39"/>
        <end position="1604"/>
    </location>
</feature>
<dbReference type="PROSITE" id="PS00132">
    <property type="entry name" value="CARBOXYPEPT_ZN_1"/>
    <property type="match status" value="2"/>
</dbReference>
<evidence type="ECO:0000256" key="7">
    <source>
        <dbReference type="ARBA" id="ARBA00022833"/>
    </source>
</evidence>
<dbReference type="FunFam" id="3.40.630.10:FF:000020">
    <property type="entry name" value="Carboxypeptidase D"/>
    <property type="match status" value="2"/>
</dbReference>
<keyword evidence="6" id="KW-0378">Hydrolase</keyword>
<dbReference type="OrthoDB" id="10249045at2759"/>
<feature type="active site" description="Proton donor/acceptor" evidence="9">
    <location>
        <position position="310"/>
    </location>
</feature>
<evidence type="ECO:0000256" key="4">
    <source>
        <dbReference type="ARBA" id="ARBA00022670"/>
    </source>
</evidence>
<feature type="compositionally biased region" description="Polar residues" evidence="10">
    <location>
        <begin position="1595"/>
        <end position="1604"/>
    </location>
</feature>
<feature type="signal peptide" evidence="12">
    <location>
        <begin position="1"/>
        <end position="38"/>
    </location>
</feature>
<protein>
    <recommendedName>
        <fullName evidence="13">Peptidase M14 domain-containing protein</fullName>
    </recommendedName>
</protein>
<dbReference type="SUPFAM" id="SSF53187">
    <property type="entry name" value="Zn-dependent exopeptidases"/>
    <property type="match status" value="4"/>
</dbReference>
<dbReference type="GO" id="GO:0006518">
    <property type="term" value="P:peptide metabolic process"/>
    <property type="evidence" value="ECO:0007669"/>
    <property type="project" value="TreeGrafter"/>
</dbReference>
<reference evidence="14 15" key="1">
    <citation type="journal article" date="2020" name="Cell">
        <title>Large-Scale Comparative Analyses of Tick Genomes Elucidate Their Genetic Diversity and Vector Capacities.</title>
        <authorList>
            <consortium name="Tick Genome and Microbiome Consortium (TIGMIC)"/>
            <person name="Jia N."/>
            <person name="Wang J."/>
            <person name="Shi W."/>
            <person name="Du L."/>
            <person name="Sun Y."/>
            <person name="Zhan W."/>
            <person name="Jiang J.F."/>
            <person name="Wang Q."/>
            <person name="Zhang B."/>
            <person name="Ji P."/>
            <person name="Bell-Sakyi L."/>
            <person name="Cui X.M."/>
            <person name="Yuan T.T."/>
            <person name="Jiang B.G."/>
            <person name="Yang W.F."/>
            <person name="Lam T.T."/>
            <person name="Chang Q.C."/>
            <person name="Ding S.J."/>
            <person name="Wang X.J."/>
            <person name="Zhu J.G."/>
            <person name="Ruan X.D."/>
            <person name="Zhao L."/>
            <person name="Wei J.T."/>
            <person name="Ye R.Z."/>
            <person name="Que T.C."/>
            <person name="Du C.H."/>
            <person name="Zhou Y.H."/>
            <person name="Cheng J.X."/>
            <person name="Dai P.F."/>
            <person name="Guo W.B."/>
            <person name="Han X.H."/>
            <person name="Huang E.J."/>
            <person name="Li L.F."/>
            <person name="Wei W."/>
            <person name="Gao Y.C."/>
            <person name="Liu J.Z."/>
            <person name="Shao H.Z."/>
            <person name="Wang X."/>
            <person name="Wang C.C."/>
            <person name="Yang T.C."/>
            <person name="Huo Q.B."/>
            <person name="Li W."/>
            <person name="Chen H.Y."/>
            <person name="Chen S.E."/>
            <person name="Zhou L.G."/>
            <person name="Ni X.B."/>
            <person name="Tian J.H."/>
            <person name="Sheng Y."/>
            <person name="Liu T."/>
            <person name="Pan Y.S."/>
            <person name="Xia L.Y."/>
            <person name="Li J."/>
            <person name="Zhao F."/>
            <person name="Cao W.C."/>
        </authorList>
    </citation>
    <scope>NUCLEOTIDE SEQUENCE [LARGE SCALE GENOMIC DNA]</scope>
    <source>
        <strain evidence="14">HaeL-2018</strain>
    </source>
</reference>
<keyword evidence="5" id="KW-0479">Metal-binding</keyword>
<keyword evidence="11" id="KW-0812">Transmembrane</keyword>
<evidence type="ECO:0000313" key="15">
    <source>
        <dbReference type="Proteomes" id="UP000821853"/>
    </source>
</evidence>
<dbReference type="PROSITE" id="PS00133">
    <property type="entry name" value="CARBOXYPEPT_ZN_2"/>
    <property type="match status" value="2"/>
</dbReference>
<keyword evidence="3" id="KW-0121">Carboxypeptidase</keyword>
<evidence type="ECO:0000256" key="11">
    <source>
        <dbReference type="SAM" id="Phobius"/>
    </source>
</evidence>
<dbReference type="GO" id="GO:0005615">
    <property type="term" value="C:extracellular space"/>
    <property type="evidence" value="ECO:0007669"/>
    <property type="project" value="TreeGrafter"/>
</dbReference>
<dbReference type="PANTHER" id="PTHR11532">
    <property type="entry name" value="PROTEASE M14 CARBOXYPEPTIDASE"/>
    <property type="match status" value="1"/>
</dbReference>
<dbReference type="GO" id="GO:0016485">
    <property type="term" value="P:protein processing"/>
    <property type="evidence" value="ECO:0007669"/>
    <property type="project" value="TreeGrafter"/>
</dbReference>